<dbReference type="Pfam" id="PF00126">
    <property type="entry name" value="HTH_1"/>
    <property type="match status" value="1"/>
</dbReference>
<keyword evidence="3" id="KW-0238">DNA-binding</keyword>
<evidence type="ECO:0000313" key="7">
    <source>
        <dbReference type="EMBL" id="CAG2133981.1"/>
    </source>
</evidence>
<dbReference type="GO" id="GO:0003700">
    <property type="term" value="F:DNA-binding transcription factor activity"/>
    <property type="evidence" value="ECO:0007669"/>
    <property type="project" value="InterPro"/>
</dbReference>
<gene>
    <name evidence="7" type="primary">cynR_3</name>
    <name evidence="7" type="ORF">LMG31506_01279</name>
</gene>
<dbReference type="Gene3D" id="1.10.10.10">
    <property type="entry name" value="Winged helix-like DNA-binding domain superfamily/Winged helix DNA-binding domain"/>
    <property type="match status" value="1"/>
</dbReference>
<protein>
    <submittedName>
        <fullName evidence="7">HTH-type transcriptional regulator CynR</fullName>
    </submittedName>
</protein>
<comment type="caution">
    <text evidence="7">The sequence shown here is derived from an EMBL/GenBank/DDBJ whole genome shotgun (WGS) entry which is preliminary data.</text>
</comment>
<dbReference type="InterPro" id="IPR036390">
    <property type="entry name" value="WH_DNA-bd_sf"/>
</dbReference>
<evidence type="ECO:0000256" key="5">
    <source>
        <dbReference type="SAM" id="MobiDB-lite"/>
    </source>
</evidence>
<evidence type="ECO:0000256" key="2">
    <source>
        <dbReference type="ARBA" id="ARBA00023015"/>
    </source>
</evidence>
<dbReference type="Proteomes" id="UP000672934">
    <property type="component" value="Unassembled WGS sequence"/>
</dbReference>
<organism evidence="7 8">
    <name type="scientific">Cupriavidus yeoncheonensis</name>
    <dbReference type="NCBI Taxonomy" id="1462994"/>
    <lineage>
        <taxon>Bacteria</taxon>
        <taxon>Pseudomonadati</taxon>
        <taxon>Pseudomonadota</taxon>
        <taxon>Betaproteobacteria</taxon>
        <taxon>Burkholderiales</taxon>
        <taxon>Burkholderiaceae</taxon>
        <taxon>Cupriavidus</taxon>
    </lineage>
</organism>
<dbReference type="InterPro" id="IPR050950">
    <property type="entry name" value="HTH-type_LysR_regulators"/>
</dbReference>
<keyword evidence="8" id="KW-1185">Reference proteome</keyword>
<keyword evidence="4" id="KW-0804">Transcription</keyword>
<reference evidence="7" key="1">
    <citation type="submission" date="2021-03" db="EMBL/GenBank/DDBJ databases">
        <authorList>
            <person name="Peeters C."/>
        </authorList>
    </citation>
    <scope>NUCLEOTIDE SEQUENCE</scope>
    <source>
        <strain evidence="7">LMG 31506</strain>
    </source>
</reference>
<proteinExistence type="inferred from homology"/>
<feature type="region of interest" description="Disordered" evidence="5">
    <location>
        <begin position="313"/>
        <end position="334"/>
    </location>
</feature>
<dbReference type="FunFam" id="1.10.10.10:FF:000001">
    <property type="entry name" value="LysR family transcriptional regulator"/>
    <property type="match status" value="1"/>
</dbReference>
<name>A0A916IPY6_9BURK</name>
<dbReference type="AlphaFoldDB" id="A0A916IPY6"/>
<dbReference type="InterPro" id="IPR005119">
    <property type="entry name" value="LysR_subst-bd"/>
</dbReference>
<dbReference type="PRINTS" id="PR00039">
    <property type="entry name" value="HTHLYSR"/>
</dbReference>
<accession>A0A916IPY6</accession>
<dbReference type="Pfam" id="PF03466">
    <property type="entry name" value="LysR_substrate"/>
    <property type="match status" value="1"/>
</dbReference>
<dbReference type="Gene3D" id="3.40.190.290">
    <property type="match status" value="1"/>
</dbReference>
<comment type="similarity">
    <text evidence="1">Belongs to the LysR transcriptional regulatory family.</text>
</comment>
<evidence type="ECO:0000256" key="4">
    <source>
        <dbReference type="ARBA" id="ARBA00023163"/>
    </source>
</evidence>
<dbReference type="PANTHER" id="PTHR30419:SF8">
    <property type="entry name" value="NITROGEN ASSIMILATION TRANSCRIPTIONAL ACTIVATOR-RELATED"/>
    <property type="match status" value="1"/>
</dbReference>
<dbReference type="InterPro" id="IPR036388">
    <property type="entry name" value="WH-like_DNA-bd_sf"/>
</dbReference>
<dbReference type="SUPFAM" id="SSF53850">
    <property type="entry name" value="Periplasmic binding protein-like II"/>
    <property type="match status" value="1"/>
</dbReference>
<evidence type="ECO:0000313" key="8">
    <source>
        <dbReference type="Proteomes" id="UP000672934"/>
    </source>
</evidence>
<evidence type="ECO:0000256" key="3">
    <source>
        <dbReference type="ARBA" id="ARBA00023125"/>
    </source>
</evidence>
<dbReference type="PROSITE" id="PS50931">
    <property type="entry name" value="HTH_LYSR"/>
    <property type="match status" value="1"/>
</dbReference>
<dbReference type="GO" id="GO:0005829">
    <property type="term" value="C:cytosol"/>
    <property type="evidence" value="ECO:0007669"/>
    <property type="project" value="TreeGrafter"/>
</dbReference>
<dbReference type="PANTHER" id="PTHR30419">
    <property type="entry name" value="HTH-TYPE TRANSCRIPTIONAL REGULATOR YBHD"/>
    <property type="match status" value="1"/>
</dbReference>
<dbReference type="EMBL" id="CAJPUY010000004">
    <property type="protein sequence ID" value="CAG2133981.1"/>
    <property type="molecule type" value="Genomic_DNA"/>
</dbReference>
<evidence type="ECO:0000259" key="6">
    <source>
        <dbReference type="PROSITE" id="PS50931"/>
    </source>
</evidence>
<keyword evidence="2" id="KW-0805">Transcription regulation</keyword>
<dbReference type="GO" id="GO:0003677">
    <property type="term" value="F:DNA binding"/>
    <property type="evidence" value="ECO:0007669"/>
    <property type="project" value="UniProtKB-KW"/>
</dbReference>
<feature type="domain" description="HTH lysR-type" evidence="6">
    <location>
        <begin position="1"/>
        <end position="58"/>
    </location>
</feature>
<evidence type="ECO:0000256" key="1">
    <source>
        <dbReference type="ARBA" id="ARBA00009437"/>
    </source>
</evidence>
<dbReference type="InterPro" id="IPR000847">
    <property type="entry name" value="LysR_HTH_N"/>
</dbReference>
<sequence length="334" mass="36046">MNTRQLRHFLAVLDNGSLIAAAETVHLSLPALSRSIRALEDNLGVPLFDRTDRRLQPTAYAHAYAPRARRMVLDEKEAIRTLDLMRTGELGTVSMGMGSSLAEPVLRPMLAELLRTAPGVRLRSLIETSDRLLDALLAERLDFFVGDIRVAQGHPELAIEPVHRSTFGWYARTGHPLAGRQGIDSRTLRQYPLIATGYVEPSLLLSLGRDYALPSPVLDHFSLITDDLGTVREIVASSDAIVPATDISMFAAARSGAVTALDVAPPLALDMTLGIVRQGQRTLAPATEKAFGLVRSLFATAAAEIAAVRRVTPRPARGRGQAASAADLRPQAGD</sequence>
<dbReference type="SUPFAM" id="SSF46785">
    <property type="entry name" value="Winged helix' DNA-binding domain"/>
    <property type="match status" value="1"/>
</dbReference>